<sequence length="686" mass="75843">MKLIRHSFKFSLFLKSSLKTQLTSVLVLMSIAPMALIGIFTYINTKSNIDIEKRSTLKAYSKMILNDIDNKITAADSTLRGLANNSDLISTLGDFNKYSKTENTIMYYSIQMSLGNTSKNSERLYERVLITDIKGKIVMDGSRNSEMTVGDDFYSKEDFEYLKQNNVMAIGAPIKLSGQNKLILPVTRGVRSSEGFIGAVTIMLDMSKLTAEYDSISFAKTGNAAIISGDNLFLYNSDKSLINLKNDDTKLEQGLKSKDAPGRFMEYSHNGVEKIVFSEKSHATGWLICTQVSSAEFYEPVRRLGSIMVIAVFVLIALTVLISVVFSRYISEPVLRLVKLMKRVSRGDMNVQADSRTNIAEIKELETGFSSMVKNLGSLIDNIISASNYIGKATFEMIPASQSSLSHAESTMNAVIDITGYIQEQAGSTDIVAKNFEDLAGKINIAKSLSDEAKTGSKRVDEIAESGLGMVEILQAKSEENFRNTQIVNSVIHMLNEEMTEINKMALAISSIAKQTNLLALNASIEAARAGEAGKGFSVVAGEIHGLSEQTRNQAQEINNLIYNIRDKSIELSRAIEQTSFAVEHQNTAVDNTREAFEKIYGSIGGISEKISYITDYLDQMNNEKDRIVDLVRYINSMSERISTSSENVQNFTTNQIDIIKRVHSCADNLNALSDNLNKSVEAFSL</sequence>
<dbReference type="SUPFAM" id="SSF58104">
    <property type="entry name" value="Methyl-accepting chemotaxis protein (MCP) signaling domain"/>
    <property type="match status" value="1"/>
</dbReference>
<dbReference type="SMART" id="SM00304">
    <property type="entry name" value="HAMP"/>
    <property type="match status" value="1"/>
</dbReference>
<evidence type="ECO:0000256" key="5">
    <source>
        <dbReference type="ARBA" id="ARBA00022989"/>
    </source>
</evidence>
<dbReference type="GO" id="GO:0006935">
    <property type="term" value="P:chemotaxis"/>
    <property type="evidence" value="ECO:0007669"/>
    <property type="project" value="UniProtKB-KW"/>
</dbReference>
<evidence type="ECO:0000256" key="7">
    <source>
        <dbReference type="ARBA" id="ARBA00023224"/>
    </source>
</evidence>
<evidence type="ECO:0000256" key="2">
    <source>
        <dbReference type="ARBA" id="ARBA00022475"/>
    </source>
</evidence>
<comment type="similarity">
    <text evidence="8">Belongs to the methyl-accepting chemotaxis (MCP) protein family.</text>
</comment>
<dbReference type="PROSITE" id="PS50885">
    <property type="entry name" value="HAMP"/>
    <property type="match status" value="1"/>
</dbReference>
<keyword evidence="2" id="KW-1003">Cell membrane</keyword>
<keyword evidence="7 9" id="KW-0807">Transducer</keyword>
<dbReference type="Gene3D" id="6.10.340.10">
    <property type="match status" value="1"/>
</dbReference>
<reference evidence="13 14" key="1">
    <citation type="submission" date="2018-07" db="EMBL/GenBank/DDBJ databases">
        <title>Genomic Encyclopedia of Type Strains, Phase IV (KMG-IV): sequencing the most valuable type-strain genomes for metagenomic binning, comparative biology and taxonomic classification.</title>
        <authorList>
            <person name="Goeker M."/>
        </authorList>
    </citation>
    <scope>NUCLEOTIDE SEQUENCE [LARGE SCALE GENOMIC DNA]</scope>
    <source>
        <strain evidence="13 14">DSM 27016</strain>
    </source>
</reference>
<keyword evidence="14" id="KW-1185">Reference proteome</keyword>
<dbReference type="Pfam" id="PF00015">
    <property type="entry name" value="MCPsignal"/>
    <property type="match status" value="1"/>
</dbReference>
<dbReference type="Pfam" id="PF02743">
    <property type="entry name" value="dCache_1"/>
    <property type="match status" value="1"/>
</dbReference>
<dbReference type="Proteomes" id="UP000253034">
    <property type="component" value="Unassembled WGS sequence"/>
</dbReference>
<dbReference type="InterPro" id="IPR033479">
    <property type="entry name" value="dCache_1"/>
</dbReference>
<keyword evidence="6 10" id="KW-0472">Membrane</keyword>
<comment type="subcellular location">
    <subcellularLocation>
        <location evidence="1">Cell membrane</location>
        <topology evidence="1">Multi-pass membrane protein</topology>
    </subcellularLocation>
</comment>
<comment type="caution">
    <text evidence="13">The sequence shown here is derived from an EMBL/GenBank/DDBJ whole genome shotgun (WGS) entry which is preliminary data.</text>
</comment>
<dbReference type="PANTHER" id="PTHR32089:SF112">
    <property type="entry name" value="LYSOZYME-LIKE PROTEIN-RELATED"/>
    <property type="match status" value="1"/>
</dbReference>
<dbReference type="CDD" id="cd18773">
    <property type="entry name" value="PDC1_HK_sensor"/>
    <property type="match status" value="1"/>
</dbReference>
<accession>A0A369B7N2</accession>
<dbReference type="RefSeq" id="WP_114297257.1">
    <property type="nucleotide sequence ID" value="NZ_QPJT01000007.1"/>
</dbReference>
<dbReference type="PANTHER" id="PTHR32089">
    <property type="entry name" value="METHYL-ACCEPTING CHEMOTAXIS PROTEIN MCPB"/>
    <property type="match status" value="1"/>
</dbReference>
<keyword evidence="3" id="KW-0145">Chemotaxis</keyword>
<name>A0A369B7N2_9FIRM</name>
<evidence type="ECO:0000259" key="12">
    <source>
        <dbReference type="PROSITE" id="PS50885"/>
    </source>
</evidence>
<dbReference type="AlphaFoldDB" id="A0A369B7N2"/>
<gene>
    <name evidence="13" type="ORF">DFR58_10785</name>
</gene>
<dbReference type="OrthoDB" id="13222at2"/>
<evidence type="ECO:0000256" key="1">
    <source>
        <dbReference type="ARBA" id="ARBA00004651"/>
    </source>
</evidence>
<proteinExistence type="inferred from homology"/>
<evidence type="ECO:0000256" key="3">
    <source>
        <dbReference type="ARBA" id="ARBA00022500"/>
    </source>
</evidence>
<dbReference type="SMART" id="SM00283">
    <property type="entry name" value="MA"/>
    <property type="match status" value="1"/>
</dbReference>
<dbReference type="Pfam" id="PF00672">
    <property type="entry name" value="HAMP"/>
    <property type="match status" value="1"/>
</dbReference>
<organism evidence="13 14">
    <name type="scientific">Anaerobacterium chartisolvens</name>
    <dbReference type="NCBI Taxonomy" id="1297424"/>
    <lineage>
        <taxon>Bacteria</taxon>
        <taxon>Bacillati</taxon>
        <taxon>Bacillota</taxon>
        <taxon>Clostridia</taxon>
        <taxon>Eubacteriales</taxon>
        <taxon>Oscillospiraceae</taxon>
        <taxon>Anaerobacterium</taxon>
    </lineage>
</organism>
<feature type="transmembrane region" description="Helical" evidence="10">
    <location>
        <begin position="304"/>
        <end position="326"/>
    </location>
</feature>
<protein>
    <submittedName>
        <fullName evidence="13">Methyl-accepting chemotaxis protein</fullName>
    </submittedName>
</protein>
<dbReference type="InterPro" id="IPR004089">
    <property type="entry name" value="MCPsignal_dom"/>
</dbReference>
<evidence type="ECO:0000256" key="4">
    <source>
        <dbReference type="ARBA" id="ARBA00022692"/>
    </source>
</evidence>
<dbReference type="Gene3D" id="1.10.287.950">
    <property type="entry name" value="Methyl-accepting chemotaxis protein"/>
    <property type="match status" value="1"/>
</dbReference>
<dbReference type="GO" id="GO:0007165">
    <property type="term" value="P:signal transduction"/>
    <property type="evidence" value="ECO:0007669"/>
    <property type="project" value="UniProtKB-KW"/>
</dbReference>
<evidence type="ECO:0000259" key="11">
    <source>
        <dbReference type="PROSITE" id="PS50111"/>
    </source>
</evidence>
<dbReference type="CDD" id="cd12912">
    <property type="entry name" value="PDC2_MCP_like"/>
    <property type="match status" value="1"/>
</dbReference>
<evidence type="ECO:0000313" key="13">
    <source>
        <dbReference type="EMBL" id="RCX17539.1"/>
    </source>
</evidence>
<keyword evidence="5 10" id="KW-1133">Transmembrane helix</keyword>
<dbReference type="PROSITE" id="PS50111">
    <property type="entry name" value="CHEMOTAXIS_TRANSDUC_2"/>
    <property type="match status" value="1"/>
</dbReference>
<evidence type="ECO:0000256" key="6">
    <source>
        <dbReference type="ARBA" id="ARBA00023136"/>
    </source>
</evidence>
<feature type="domain" description="HAMP" evidence="12">
    <location>
        <begin position="328"/>
        <end position="381"/>
    </location>
</feature>
<evidence type="ECO:0000256" key="9">
    <source>
        <dbReference type="PROSITE-ProRule" id="PRU00284"/>
    </source>
</evidence>
<evidence type="ECO:0000256" key="10">
    <source>
        <dbReference type="SAM" id="Phobius"/>
    </source>
</evidence>
<dbReference type="Gene3D" id="3.30.450.20">
    <property type="entry name" value="PAS domain"/>
    <property type="match status" value="1"/>
</dbReference>
<dbReference type="InterPro" id="IPR003660">
    <property type="entry name" value="HAMP_dom"/>
</dbReference>
<keyword evidence="4 10" id="KW-0812">Transmembrane</keyword>
<feature type="transmembrane region" description="Helical" evidence="10">
    <location>
        <begin position="21"/>
        <end position="43"/>
    </location>
</feature>
<dbReference type="EMBL" id="QPJT01000007">
    <property type="protein sequence ID" value="RCX17539.1"/>
    <property type="molecule type" value="Genomic_DNA"/>
</dbReference>
<evidence type="ECO:0000256" key="8">
    <source>
        <dbReference type="ARBA" id="ARBA00029447"/>
    </source>
</evidence>
<evidence type="ECO:0000313" key="14">
    <source>
        <dbReference type="Proteomes" id="UP000253034"/>
    </source>
</evidence>
<feature type="domain" description="Methyl-accepting transducer" evidence="11">
    <location>
        <begin position="400"/>
        <end position="643"/>
    </location>
</feature>
<dbReference type="GO" id="GO:0005886">
    <property type="term" value="C:plasma membrane"/>
    <property type="evidence" value="ECO:0007669"/>
    <property type="project" value="UniProtKB-SubCell"/>
</dbReference>